<dbReference type="AlphaFoldDB" id="A0A820MUG2"/>
<dbReference type="Proteomes" id="UP000676336">
    <property type="component" value="Unassembled WGS sequence"/>
</dbReference>
<reference evidence="2" key="1">
    <citation type="submission" date="2021-02" db="EMBL/GenBank/DDBJ databases">
        <authorList>
            <person name="Nowell W R."/>
        </authorList>
    </citation>
    <scope>NUCLEOTIDE SEQUENCE</scope>
</reference>
<evidence type="ECO:0000256" key="1">
    <source>
        <dbReference type="SAM" id="MobiDB-lite"/>
    </source>
</evidence>
<protein>
    <submittedName>
        <fullName evidence="2">Uncharacterized protein</fullName>
    </submittedName>
</protein>
<proteinExistence type="predicted"/>
<evidence type="ECO:0000313" key="4">
    <source>
        <dbReference type="Proteomes" id="UP000663842"/>
    </source>
</evidence>
<dbReference type="Proteomes" id="UP000663842">
    <property type="component" value="Unassembled WGS sequence"/>
</dbReference>
<sequence length="162" mass="18915">KLKKNEELRTRYPLFQSSSNITVIHLHYKSTVNIIDELIVKAKQTTRYVLDTESKNGKRKSQRALIQIQFVHSISQLTIILIETDYLPDPQSILFTRIEELCSSKNIHDKNLRSEFNYWKNNSKMHPEIERHDEIAGHISLDTLDASGDNDDMNDEEPNYNS</sequence>
<comment type="caution">
    <text evidence="2">The sequence shown here is derived from an EMBL/GenBank/DDBJ whole genome shotgun (WGS) entry which is preliminary data.</text>
</comment>
<feature type="region of interest" description="Disordered" evidence="1">
    <location>
        <begin position="142"/>
        <end position="162"/>
    </location>
</feature>
<feature type="non-terminal residue" evidence="2">
    <location>
        <position position="1"/>
    </location>
</feature>
<feature type="compositionally biased region" description="Acidic residues" evidence="1">
    <location>
        <begin position="148"/>
        <end position="162"/>
    </location>
</feature>
<dbReference type="EMBL" id="CAJOBF010019750">
    <property type="protein sequence ID" value="CAF4377760.1"/>
    <property type="molecule type" value="Genomic_DNA"/>
</dbReference>
<gene>
    <name evidence="3" type="ORF">SMN809_LOCUS38625</name>
    <name evidence="2" type="ORF">UXM345_LOCUS37277</name>
</gene>
<dbReference type="EMBL" id="CAJOBI010101432">
    <property type="protein sequence ID" value="CAF4589618.1"/>
    <property type="molecule type" value="Genomic_DNA"/>
</dbReference>
<evidence type="ECO:0000313" key="3">
    <source>
        <dbReference type="EMBL" id="CAF4589618.1"/>
    </source>
</evidence>
<evidence type="ECO:0000313" key="2">
    <source>
        <dbReference type="EMBL" id="CAF4377760.1"/>
    </source>
</evidence>
<organism evidence="2 4">
    <name type="scientific">Rotaria magnacalcarata</name>
    <dbReference type="NCBI Taxonomy" id="392030"/>
    <lineage>
        <taxon>Eukaryota</taxon>
        <taxon>Metazoa</taxon>
        <taxon>Spiralia</taxon>
        <taxon>Gnathifera</taxon>
        <taxon>Rotifera</taxon>
        <taxon>Eurotatoria</taxon>
        <taxon>Bdelloidea</taxon>
        <taxon>Philodinida</taxon>
        <taxon>Philodinidae</taxon>
        <taxon>Rotaria</taxon>
    </lineage>
</organism>
<accession>A0A820MUG2</accession>
<name>A0A820MUG2_9BILA</name>